<sequence length="69" mass="7754">MIRNTKVVGVAEFTRDMAQTLTDYFDTYAVEGIVSIELGDDGTLWLPNKRRGGRQFLGMAKLPAETKIF</sequence>
<protein>
    <submittedName>
        <fullName evidence="1">Uncharacterized protein</fullName>
    </submittedName>
</protein>
<dbReference type="AlphaFoldDB" id="A0A5C6RSD5"/>
<organism evidence="1 2">
    <name type="scientific">Paracoccus aurantiacus</name>
    <dbReference type="NCBI Taxonomy" id="2599412"/>
    <lineage>
        <taxon>Bacteria</taxon>
        <taxon>Pseudomonadati</taxon>
        <taxon>Pseudomonadota</taxon>
        <taxon>Alphaproteobacteria</taxon>
        <taxon>Rhodobacterales</taxon>
        <taxon>Paracoccaceae</taxon>
        <taxon>Paracoccus</taxon>
    </lineage>
</organism>
<evidence type="ECO:0000313" key="1">
    <source>
        <dbReference type="EMBL" id="TXB65047.1"/>
    </source>
</evidence>
<reference evidence="1 2" key="1">
    <citation type="submission" date="2019-08" db="EMBL/GenBank/DDBJ databases">
        <authorList>
            <person name="Ye J."/>
        </authorList>
    </citation>
    <scope>NUCLEOTIDE SEQUENCE [LARGE SCALE GENOMIC DNA]</scope>
    <source>
        <strain evidence="1 2">TK008</strain>
    </source>
</reference>
<dbReference type="RefSeq" id="WP_186827358.1">
    <property type="nucleotide sequence ID" value="NZ_VOPL01000010.1"/>
</dbReference>
<name>A0A5C6RSD5_9RHOB</name>
<comment type="caution">
    <text evidence="1">The sequence shown here is derived from an EMBL/GenBank/DDBJ whole genome shotgun (WGS) entry which is preliminary data.</text>
</comment>
<dbReference type="Proteomes" id="UP000321562">
    <property type="component" value="Unassembled WGS sequence"/>
</dbReference>
<accession>A0A5C6RSD5</accession>
<dbReference type="EMBL" id="VOPL01000010">
    <property type="protein sequence ID" value="TXB65047.1"/>
    <property type="molecule type" value="Genomic_DNA"/>
</dbReference>
<evidence type="ECO:0000313" key="2">
    <source>
        <dbReference type="Proteomes" id="UP000321562"/>
    </source>
</evidence>
<keyword evidence="2" id="KW-1185">Reference proteome</keyword>
<proteinExistence type="predicted"/>
<gene>
    <name evidence="1" type="ORF">FQV27_17275</name>
</gene>